<dbReference type="GO" id="GO:0043190">
    <property type="term" value="C:ATP-binding cassette (ABC) transporter complex"/>
    <property type="evidence" value="ECO:0007669"/>
    <property type="project" value="InterPro"/>
</dbReference>
<keyword evidence="4 6" id="KW-0472">Membrane</keyword>
<dbReference type="PANTHER" id="PTHR43229:SF2">
    <property type="entry name" value="NODULATION PROTEIN J"/>
    <property type="match status" value="1"/>
</dbReference>
<dbReference type="InterPro" id="IPR051784">
    <property type="entry name" value="Nod_factor_ABC_transporter"/>
</dbReference>
<dbReference type="GO" id="GO:0140359">
    <property type="term" value="F:ABC-type transporter activity"/>
    <property type="evidence" value="ECO:0007669"/>
    <property type="project" value="InterPro"/>
</dbReference>
<evidence type="ECO:0000256" key="4">
    <source>
        <dbReference type="ARBA" id="ARBA00023136"/>
    </source>
</evidence>
<feature type="domain" description="ABC transmembrane type-2" evidence="7">
    <location>
        <begin position="26"/>
        <end position="268"/>
    </location>
</feature>
<evidence type="ECO:0000259" key="7">
    <source>
        <dbReference type="PROSITE" id="PS51012"/>
    </source>
</evidence>
<feature type="transmembrane region" description="Helical" evidence="6">
    <location>
        <begin position="156"/>
        <end position="180"/>
    </location>
</feature>
<dbReference type="Pfam" id="PF01061">
    <property type="entry name" value="ABC2_membrane"/>
    <property type="match status" value="1"/>
</dbReference>
<dbReference type="AlphaFoldDB" id="A0A1S1QKT3"/>
<comment type="subcellular location">
    <subcellularLocation>
        <location evidence="6">Cell membrane</location>
        <topology evidence="6">Multi-pass membrane protein</topology>
    </subcellularLocation>
    <subcellularLocation>
        <location evidence="1">Membrane</location>
        <topology evidence="1">Multi-pass membrane protein</topology>
    </subcellularLocation>
</comment>
<evidence type="ECO:0000256" key="6">
    <source>
        <dbReference type="RuleBase" id="RU361157"/>
    </source>
</evidence>
<dbReference type="InterPro" id="IPR047817">
    <property type="entry name" value="ABC2_TM_bact-type"/>
</dbReference>
<dbReference type="RefSeq" id="WP_071086611.1">
    <property type="nucleotide sequence ID" value="NZ_MBLM01000129.1"/>
</dbReference>
<keyword evidence="5" id="KW-0046">Antibiotic resistance</keyword>
<feature type="transmembrane region" description="Helical" evidence="6">
    <location>
        <begin position="73"/>
        <end position="98"/>
    </location>
</feature>
<comment type="caution">
    <text evidence="8">The sequence shown here is derived from an EMBL/GenBank/DDBJ whole genome shotgun (WGS) entry which is preliminary data.</text>
</comment>
<evidence type="ECO:0000256" key="5">
    <source>
        <dbReference type="ARBA" id="ARBA00023251"/>
    </source>
</evidence>
<evidence type="ECO:0000256" key="1">
    <source>
        <dbReference type="ARBA" id="ARBA00004141"/>
    </source>
</evidence>
<gene>
    <name evidence="8" type="ORF">CC117_22315</name>
</gene>
<feature type="transmembrane region" description="Helical" evidence="6">
    <location>
        <begin position="192"/>
        <end position="214"/>
    </location>
</feature>
<keyword evidence="3 6" id="KW-1133">Transmembrane helix</keyword>
<dbReference type="GO" id="GO:0046677">
    <property type="term" value="P:response to antibiotic"/>
    <property type="evidence" value="ECO:0007669"/>
    <property type="project" value="UniProtKB-KW"/>
</dbReference>
<keyword evidence="6" id="KW-1003">Cell membrane</keyword>
<accession>A0A1S1QKT3</accession>
<evidence type="ECO:0000313" key="9">
    <source>
        <dbReference type="Proteomes" id="UP000179627"/>
    </source>
</evidence>
<evidence type="ECO:0000256" key="3">
    <source>
        <dbReference type="ARBA" id="ARBA00022989"/>
    </source>
</evidence>
<comment type="similarity">
    <text evidence="6">Belongs to the ABC-2 integral membrane protein family.</text>
</comment>
<evidence type="ECO:0000256" key="2">
    <source>
        <dbReference type="ARBA" id="ARBA00022692"/>
    </source>
</evidence>
<dbReference type="PIRSF" id="PIRSF006648">
    <property type="entry name" value="DrrB"/>
    <property type="match status" value="1"/>
</dbReference>
<dbReference type="PROSITE" id="PS51012">
    <property type="entry name" value="ABC_TM2"/>
    <property type="match status" value="1"/>
</dbReference>
<dbReference type="PANTHER" id="PTHR43229">
    <property type="entry name" value="NODULATION PROTEIN J"/>
    <property type="match status" value="1"/>
</dbReference>
<sequence length="271" mass="28626">MSTAYTVRDSATMLRRNLLHIRRYPSLSIMLVAQPIVFLLLFVYVFGGTLGAGLPGQGAGLPGQGGGGDRGDYLVFITPGILIMTVASVALGTAISTATDMTTGIIARFRTMDIARASVLTGHVLGAVLRTGFAVVVVAAFAFLLGFRSDAGPLGWLGAVALLVLIAFSLTWLTVGLGLAADSVETASNTPLFLVMLPFISSGFVPTDAMPAGLRQFAEHQPFTPMIDTLRALVTGAEPGADLWLAIGWCVLIALLGYLWSRRLFLRVPTK</sequence>
<dbReference type="EMBL" id="MBLM01000129">
    <property type="protein sequence ID" value="OHV34041.1"/>
    <property type="molecule type" value="Genomic_DNA"/>
</dbReference>
<dbReference type="OrthoDB" id="3370990at2"/>
<feature type="transmembrane region" description="Helical" evidence="6">
    <location>
        <begin position="119"/>
        <end position="144"/>
    </location>
</feature>
<protein>
    <recommendedName>
        <fullName evidence="6">Transport permease protein</fullName>
    </recommendedName>
</protein>
<evidence type="ECO:0000313" key="8">
    <source>
        <dbReference type="EMBL" id="OHV34041.1"/>
    </source>
</evidence>
<dbReference type="InterPro" id="IPR000412">
    <property type="entry name" value="ABC_2_transport"/>
</dbReference>
<reference evidence="9" key="1">
    <citation type="submission" date="2016-07" db="EMBL/GenBank/DDBJ databases">
        <title>Sequence Frankia sp. strain CcI1.17.</title>
        <authorList>
            <person name="Ghodhbane-Gtari F."/>
            <person name="Swanson E."/>
            <person name="Gueddou A."/>
            <person name="Morris K."/>
            <person name="Hezbri K."/>
            <person name="Ktari A."/>
            <person name="Nouioui I."/>
            <person name="Abebe-Akele F."/>
            <person name="Simpson S."/>
            <person name="Thomas K."/>
            <person name="Gtari M."/>
            <person name="Tisa L.S."/>
            <person name="Hurst S."/>
        </authorList>
    </citation>
    <scope>NUCLEOTIDE SEQUENCE [LARGE SCALE GENOMIC DNA]</scope>
    <source>
        <strain evidence="9">Cc1.17</strain>
    </source>
</reference>
<organism evidence="8 9">
    <name type="scientific">Parafrankia colletiae</name>
    <dbReference type="NCBI Taxonomy" id="573497"/>
    <lineage>
        <taxon>Bacteria</taxon>
        <taxon>Bacillati</taxon>
        <taxon>Actinomycetota</taxon>
        <taxon>Actinomycetes</taxon>
        <taxon>Frankiales</taxon>
        <taxon>Frankiaceae</taxon>
        <taxon>Parafrankia</taxon>
    </lineage>
</organism>
<keyword evidence="2 6" id="KW-0812">Transmembrane</keyword>
<proteinExistence type="inferred from homology"/>
<dbReference type="Proteomes" id="UP000179627">
    <property type="component" value="Unassembled WGS sequence"/>
</dbReference>
<keyword evidence="9" id="KW-1185">Reference proteome</keyword>
<feature type="transmembrane region" description="Helical" evidence="6">
    <location>
        <begin position="24"/>
        <end position="46"/>
    </location>
</feature>
<name>A0A1S1QKT3_9ACTN</name>
<feature type="transmembrane region" description="Helical" evidence="6">
    <location>
        <begin position="243"/>
        <end position="261"/>
    </location>
</feature>
<keyword evidence="6" id="KW-0813">Transport</keyword>
<dbReference type="InterPro" id="IPR013525">
    <property type="entry name" value="ABC2_TM"/>
</dbReference>